<comment type="caution">
    <text evidence="11">The sequence shown here is derived from an EMBL/GenBank/DDBJ whole genome shotgun (WGS) entry which is preliminary data.</text>
</comment>
<feature type="chain" id="PRO_5043035208" description="beta-glucosidase" evidence="10">
    <location>
        <begin position="18"/>
        <end position="1953"/>
    </location>
</feature>
<dbReference type="PANTHER" id="PTHR10353:SF36">
    <property type="entry name" value="LP05116P"/>
    <property type="match status" value="1"/>
</dbReference>
<proteinExistence type="inferred from homology"/>
<dbReference type="GO" id="GO:0005975">
    <property type="term" value="P:carbohydrate metabolic process"/>
    <property type="evidence" value="ECO:0007669"/>
    <property type="project" value="InterPro"/>
</dbReference>
<feature type="active site" description="Nucleophile" evidence="7">
    <location>
        <position position="1364"/>
    </location>
</feature>
<gene>
    <name evidence="11" type="ORF">SNE40_006874</name>
</gene>
<dbReference type="Proteomes" id="UP001347796">
    <property type="component" value="Unassembled WGS sequence"/>
</dbReference>
<feature type="active site" description="Nucleophile" evidence="7">
    <location>
        <position position="881"/>
    </location>
</feature>
<keyword evidence="9" id="KW-0472">Membrane</keyword>
<keyword evidence="10" id="KW-0732">Signal</keyword>
<dbReference type="EMBL" id="JAZGQO010000006">
    <property type="protein sequence ID" value="KAK6184393.1"/>
    <property type="molecule type" value="Genomic_DNA"/>
</dbReference>
<feature type="active site" description="Nucleophile" evidence="7">
    <location>
        <position position="400"/>
    </location>
</feature>
<evidence type="ECO:0000256" key="1">
    <source>
        <dbReference type="ARBA" id="ARBA00010838"/>
    </source>
</evidence>
<accession>A0AAN8PU76</accession>
<dbReference type="InterPro" id="IPR001360">
    <property type="entry name" value="Glyco_hydro_1"/>
</dbReference>
<evidence type="ECO:0000313" key="11">
    <source>
        <dbReference type="EMBL" id="KAK6184393.1"/>
    </source>
</evidence>
<keyword evidence="6 8" id="KW-0326">Glycosidase</keyword>
<evidence type="ECO:0000256" key="7">
    <source>
        <dbReference type="PROSITE-ProRule" id="PRU10055"/>
    </source>
</evidence>
<protein>
    <recommendedName>
        <fullName evidence="3">beta-glucosidase</fullName>
        <ecNumber evidence="3">3.2.1.21</ecNumber>
    </recommendedName>
</protein>
<keyword evidence="12" id="KW-1185">Reference proteome</keyword>
<dbReference type="SUPFAM" id="SSF51445">
    <property type="entry name" value="(Trans)glycosidases"/>
    <property type="match status" value="4"/>
</dbReference>
<dbReference type="PANTHER" id="PTHR10353">
    <property type="entry name" value="GLYCOSYL HYDROLASE"/>
    <property type="match status" value="1"/>
</dbReference>
<reference evidence="11 12" key="1">
    <citation type="submission" date="2024-01" db="EMBL/GenBank/DDBJ databases">
        <title>The genome of the rayed Mediterranean limpet Patella caerulea (Linnaeus, 1758).</title>
        <authorList>
            <person name="Anh-Thu Weber A."/>
            <person name="Halstead-Nussloch G."/>
        </authorList>
    </citation>
    <scope>NUCLEOTIDE SEQUENCE [LARGE SCALE GENOMIC DNA]</scope>
    <source>
        <strain evidence="11">AATW-2023a</strain>
        <tissue evidence="11">Whole specimen</tissue>
    </source>
</reference>
<evidence type="ECO:0000256" key="5">
    <source>
        <dbReference type="ARBA" id="ARBA00023180"/>
    </source>
</evidence>
<evidence type="ECO:0000256" key="4">
    <source>
        <dbReference type="ARBA" id="ARBA00022801"/>
    </source>
</evidence>
<dbReference type="Pfam" id="PF00232">
    <property type="entry name" value="Glyco_hydro_1"/>
    <property type="match status" value="5"/>
</dbReference>
<dbReference type="PROSITE" id="PS00572">
    <property type="entry name" value="GLYCOSYL_HYDROL_F1_1"/>
    <property type="match status" value="3"/>
</dbReference>
<dbReference type="FunFam" id="3.20.20.80:FF:000013">
    <property type="entry name" value="lactase-phlorizin hydrolase"/>
    <property type="match status" value="3"/>
</dbReference>
<dbReference type="GO" id="GO:0008422">
    <property type="term" value="F:beta-glucosidase activity"/>
    <property type="evidence" value="ECO:0007669"/>
    <property type="project" value="TreeGrafter"/>
</dbReference>
<feature type="signal peptide" evidence="10">
    <location>
        <begin position="1"/>
        <end position="17"/>
    </location>
</feature>
<dbReference type="InterPro" id="IPR018120">
    <property type="entry name" value="Glyco_hydro_1_AS"/>
</dbReference>
<evidence type="ECO:0000256" key="8">
    <source>
        <dbReference type="RuleBase" id="RU004468"/>
    </source>
</evidence>
<sequence>MKALCVVLAWIFTVSSGSQYDDEFYYGKFPDGFEWGTATAAYQVEGAWNIDGKGESIWDRFSHTPGKIDNGMTGDVTCDSYHKYKEDVQMLKQLGVNTYRFSISWSRILPDGTNGTINQKGIDYYNNLINELLKYNIKPMVTLYHWDLPQQLEYRGGWLNEEINDIYAEYARICFQNFGDRVKSWITFNEPWVASIQGYGDGTMAPGLYGPGTNVYITAHNMIRSHAKAYHIYDKEFRSKQNGKIGITLNFGFPIAKDPSNPYDIEAEDRARQFFHGWFAKPIFLDGDYPEVMKIQIAKKSKAIGLAKSRLPEFTDEEKKSIRGTADFMGLNYYAGNYVYGKELSADPPSYFSDQDVVTEFDPAWPSSGSSWLKVYPKSFRMVLNYLNTHYNHPEIYVTENGVSDRNATLYDQNRINYYRDYINEMLKAIRLDGCNVRGFVAWSLMDNFEWARGTTEKFGLFQTDFNDPKRPRTMKASGRYYAQVIKDNGYLSGYPGPAGMATGLIPYENEFLYDDFPANFSWSTATAAYQIEGAWNEAGKGKSIWDVFSHVPGNVANNDTGDIACDSYHQYKKDVQLLKDLKVSKYRFSLSWPRILPDGTPSSLNQAGVDYYNKLIDELLANNIEPMVSLYHWDLPQALSEQGGWLNDSIADWFADYSRVCFKAFGGRVKYWMTINEPASISVIGYQNGVFAPGIKGGTTARYRVDYNMLRAHGKTYRLYQKEFKAAQKGMMGIVISAGDDKPKNPLDNSDVEAAIRSAEFGHGIYANPIYGTGDFPAIVKKIVAEKSSADKVPNRLPTFTQDEINMIKGSADFFGLNLYTASLITNDPSGKSEANTISGPDPNWPSSGSGWLKVAPFALRKMLNRIKYNYGGFPVFITENGVSDVTGALDDVKRITYYKLYINEVLKAIKFDNVDVIGFTAWSLMDNFEWASGYAEKFGLHQVDFNDPQRPRKAKASARWYSLLASDNAFKPGYTGIGGRGTAVQMENEFYYGKFPADFAWGCATAAYQIEGGWNADGKGPSVWDTSTAKGLSYGKETGQIACDSYHKYKEDVQKLKDLGVNHYRFSIAWSRVLPNGTISSLNQAGLDYYHNLINLLISNNIQPVVTLYHWDLPQALADRGGWTDSFIRDVFTQYADLCFKEFGDKVKLWITFNEPQVFTTGNFDLRGKDGILPYKKAHNVLISHGMTYRLYHTKYAATQKGRVTITLNGNWAEPKNPLSMSDYEASDWTMQFTFGWFGHPVYVNGDYPPIMRERIDRISKEQGFNTSRLPTFTSDQMKMIKGSHDYIGLNLYSADVVTKVENDTAGMEKSEYGKDFGITGMKDPSWKKSASSWLTVNPWSIRKLLNWAKVNFGDEDIYITENGFSDKTGTRDDLDRVEFYRYYLNEVLKAIDLDKVKVRGFMAWSLMDNFEWGSATSQKFGLYQVDFNDPKRPRRPKASAAFYYKLIKDNGFLRGATSDPTTKLVLPYQDDFLYGDFPASFSWGASTAAYRVEGGGRADGKGESIWDRFEDRSMPDNSSDYKKPDSYKHYLDDLGALTQINAKHYLFSISWSRIMADGTNRTVNQAGIRYYHNLIDELVDAGIAPAISLYYWDLPQALQERGGWLDPSTVDAFHQYARLCFSEFGDRVKTWITLSNPRIHADQGYNTGEMAPGHQGNQADLFKAGHNMLLAHAHAYHLYYDEFRSVQRGQIGIALTGSWSYPKDPLDPADHFKAEKDMAFGLGWFAHPILSTGDYSNLVKSHAVNIPTFSVDQQKMLKGSADFLAVDYKENWQIPDNASDASRLNPVGLRKLLIEIRTQYNNPAVYIGEIGLRSASITLDDDFRTDFIQIYSNEVLKAIELDGCDVRGFTYNSLIDDFHTKDGLFKVDFDSINRPRIPRMSAKYFSKLIKANGFHRNGPAAHMSLTTTLRPRLPRSVSRSSRSLPSVYINLLLLTCPLYVVLSKFLAIFL</sequence>
<feature type="transmembrane region" description="Helical" evidence="9">
    <location>
        <begin position="1930"/>
        <end position="1952"/>
    </location>
</feature>
<comment type="similarity">
    <text evidence="1">Belongs to the glycosyl hydrolase 1 family.</text>
</comment>
<dbReference type="InterPro" id="IPR033132">
    <property type="entry name" value="GH_1_N_CS"/>
</dbReference>
<dbReference type="PRINTS" id="PR00131">
    <property type="entry name" value="GLHYDRLASE1"/>
</dbReference>
<evidence type="ECO:0000256" key="10">
    <source>
        <dbReference type="SAM" id="SignalP"/>
    </source>
</evidence>
<dbReference type="InterPro" id="IPR017853">
    <property type="entry name" value="GH"/>
</dbReference>
<keyword evidence="9" id="KW-0812">Transmembrane</keyword>
<organism evidence="11 12">
    <name type="scientific">Patella caerulea</name>
    <name type="common">Rayed Mediterranean limpet</name>
    <dbReference type="NCBI Taxonomy" id="87958"/>
    <lineage>
        <taxon>Eukaryota</taxon>
        <taxon>Metazoa</taxon>
        <taxon>Spiralia</taxon>
        <taxon>Lophotrochozoa</taxon>
        <taxon>Mollusca</taxon>
        <taxon>Gastropoda</taxon>
        <taxon>Patellogastropoda</taxon>
        <taxon>Patelloidea</taxon>
        <taxon>Patellidae</taxon>
        <taxon>Patella</taxon>
    </lineage>
</organism>
<keyword evidence="4 8" id="KW-0378">Hydrolase</keyword>
<evidence type="ECO:0000256" key="3">
    <source>
        <dbReference type="ARBA" id="ARBA00012744"/>
    </source>
</evidence>
<dbReference type="EC" id="3.2.1.21" evidence="3"/>
<evidence type="ECO:0000256" key="2">
    <source>
        <dbReference type="ARBA" id="ARBA00011738"/>
    </source>
</evidence>
<keyword evidence="9" id="KW-1133">Transmembrane helix</keyword>
<name>A0AAN8PU76_PATCE</name>
<dbReference type="Gene3D" id="3.20.20.80">
    <property type="entry name" value="Glycosidases"/>
    <property type="match status" value="4"/>
</dbReference>
<evidence type="ECO:0000256" key="9">
    <source>
        <dbReference type="SAM" id="Phobius"/>
    </source>
</evidence>
<comment type="subunit">
    <text evidence="2">Homodimer.</text>
</comment>
<dbReference type="PROSITE" id="PS00653">
    <property type="entry name" value="GLYCOSYL_HYDROL_F1_2"/>
    <property type="match status" value="3"/>
</dbReference>
<evidence type="ECO:0000313" key="12">
    <source>
        <dbReference type="Proteomes" id="UP001347796"/>
    </source>
</evidence>
<evidence type="ECO:0000256" key="6">
    <source>
        <dbReference type="ARBA" id="ARBA00023295"/>
    </source>
</evidence>
<keyword evidence="5" id="KW-0325">Glycoprotein</keyword>